<dbReference type="EMBL" id="PQWY01000016">
    <property type="protein sequence ID" value="PPK29835.1"/>
    <property type="molecule type" value="Genomic_DNA"/>
</dbReference>
<dbReference type="InterPro" id="IPR048613">
    <property type="entry name" value="SdbC_C"/>
</dbReference>
<name>A0A2S6EXF6_LEGPN</name>
<organism evidence="1 2">
    <name type="scientific">Legionella pneumophila</name>
    <dbReference type="NCBI Taxonomy" id="446"/>
    <lineage>
        <taxon>Bacteria</taxon>
        <taxon>Pseudomonadati</taxon>
        <taxon>Pseudomonadota</taxon>
        <taxon>Gammaproteobacteria</taxon>
        <taxon>Legionellales</taxon>
        <taxon>Legionellaceae</taxon>
        <taxon>Legionella</taxon>
    </lineage>
</organism>
<dbReference type="NCBIfam" id="NF045526">
    <property type="entry name" value="SdbBC"/>
    <property type="match status" value="1"/>
</dbReference>
<dbReference type="Pfam" id="PF20856">
    <property type="entry name" value="SdbC_C"/>
    <property type="match status" value="1"/>
</dbReference>
<dbReference type="OrthoDB" id="5642226at2"/>
<evidence type="ECO:0000313" key="2">
    <source>
        <dbReference type="Proteomes" id="UP000239239"/>
    </source>
</evidence>
<dbReference type="Gene3D" id="6.20.250.80">
    <property type="match status" value="1"/>
</dbReference>
<evidence type="ECO:0000313" key="1">
    <source>
        <dbReference type="EMBL" id="PPK29835.1"/>
    </source>
</evidence>
<accession>A0A2S6EXF6</accession>
<dbReference type="SUPFAM" id="SSF53474">
    <property type="entry name" value="alpha/beta-Hydrolases"/>
    <property type="match status" value="1"/>
</dbReference>
<comment type="caution">
    <text evidence="1">The sequence shown here is derived from an EMBL/GenBank/DDBJ whole genome shotgun (WGS) entry which is preliminary data.</text>
</comment>
<dbReference type="Proteomes" id="UP000239239">
    <property type="component" value="Unassembled WGS sequence"/>
</dbReference>
<dbReference type="RefSeq" id="WP_027227432.1">
    <property type="nucleotide sequence ID" value="NZ_CP017601.1"/>
</dbReference>
<reference evidence="1 2" key="1">
    <citation type="submission" date="2018-02" db="EMBL/GenBank/DDBJ databases">
        <title>Draft genome sequences of four Legionella pneumophila clinical strains isolated in Ontario.</title>
        <authorList>
            <person name="Fortuna A."/>
            <person name="Ramnarine R."/>
            <person name="Li A."/>
            <person name="Frantz C."/>
            <person name="Mallo G."/>
        </authorList>
    </citation>
    <scope>NUCLEOTIDE SEQUENCE [LARGE SCALE GENOMIC DNA]</scope>
    <source>
        <strain evidence="1 2">LG61</strain>
    </source>
</reference>
<sequence length="434" mass="49052">MPNSRVQIWLQRQIAARTFPPNREDWYVKNGFGNSEMSLEERFACFVEAIRQVDSPYHEQLSSIEFERFEIEVTLANQTTCMTEVIGFQNNSNQSSSTLNEKFKVVGKGKHVIYFTGIGTQYQDCLIDIAKAVQITGAHYYAFEYPGMKKLGGEVLEANDMVNTGIALANTLLEKGISIDDILFQGDSFGAAVAKKVSDQFKLQSNVTVRCIMNNTFSTFQAAVEGNLGLFSTLRYTVRPLLRYTGWDIRPGESYGQDTPYQIHINHTGDLTLGAGHATLAESVESNSQLEHFVDPCPEDYRIKRDTYKQWHWASLSEQGITFLETKYGRNSDGQLDTHLADLYLLKYDTGLGVYESFICKYLEDSNDYIASHPQKLSLDELPRPLESETVSLRQLIVSVLPSRPSIAGFFSRNTPAIEEVETEKQEQKSIELK</sequence>
<proteinExistence type="predicted"/>
<dbReference type="AlphaFoldDB" id="A0A2S6EXF6"/>
<dbReference type="InterPro" id="IPR029058">
    <property type="entry name" value="AB_hydrolase_fold"/>
</dbReference>
<protein>
    <submittedName>
        <fullName evidence="1">Protein SdbC</fullName>
    </submittedName>
</protein>
<gene>
    <name evidence="1" type="ORF">C3928_12295</name>
</gene>